<dbReference type="Proteomes" id="UP000293852">
    <property type="component" value="Unassembled WGS sequence"/>
</dbReference>
<feature type="transmembrane region" description="Helical" evidence="7">
    <location>
        <begin position="413"/>
        <end position="431"/>
    </location>
</feature>
<evidence type="ECO:0000256" key="2">
    <source>
        <dbReference type="ARBA" id="ARBA00005697"/>
    </source>
</evidence>
<feature type="transmembrane region" description="Helical" evidence="7">
    <location>
        <begin position="107"/>
        <end position="127"/>
    </location>
</feature>
<feature type="transmembrane region" description="Helical" evidence="7">
    <location>
        <begin position="244"/>
        <end position="266"/>
    </location>
</feature>
<dbReference type="GO" id="GO:0005886">
    <property type="term" value="C:plasma membrane"/>
    <property type="evidence" value="ECO:0007669"/>
    <property type="project" value="TreeGrafter"/>
</dbReference>
<name>A0A4Q7LY83_9MICO</name>
<comment type="similarity">
    <text evidence="2">Belongs to the nucleobase:cation symporter-2 (NCS2) (TC 2.A.40) family. Azg-like subfamily.</text>
</comment>
<sequence length="523" mass="53508">MPKPGVDHAKHASTNHHVATILVVSAPTTYKNATPAPPAPKTPHDAPLLDRVFRLSENRTTVRVEVMAGLTTFFASVFTVLAIPGMMAGGAAMAVGADGPNPGIVNAVYIAAVLSSILGSLLMAFLANLPFVQAPGMGLGSYLAFTVMPAIGVLAAPATLTDVQVFQMALALVFASGLLFVLLSATGVRQAIIDGIPRNIKVALGAGIGLFITLLGLRQSGVVVASGGTFVTLVNFSDWGHQDAAVRAQVLGAVLAVAGFLLMAVLHARKVKGAILIGIFATTALAYATGQTALPESFSFDLGRQFSDFAQYSLFGLDVGSFLNLGSLGHVLAVVLAMVLAHCLVNALDSLGTIFGVASAAGMVDRDGHVVGLERGLLSDAIGTAGGALLGSSSTATVVSSASGINEGGRTGLTALVTSGMFVLALVAAPFVPLIPLVATGPALIMVGCLMMSQVKQVDFHDLTEAVPAFLAIAIMPLTFSIANGIAFALISCVVLKLATGRWREISWPAATIGALFVLQFLV</sequence>
<dbReference type="PANTHER" id="PTHR43337">
    <property type="entry name" value="XANTHINE/URACIL PERMEASE C887.17-RELATED"/>
    <property type="match status" value="1"/>
</dbReference>
<keyword evidence="6 7" id="KW-0472">Membrane</keyword>
<organism evidence="8 9">
    <name type="scientific">Xylanimonas ulmi</name>
    <dbReference type="NCBI Taxonomy" id="228973"/>
    <lineage>
        <taxon>Bacteria</taxon>
        <taxon>Bacillati</taxon>
        <taxon>Actinomycetota</taxon>
        <taxon>Actinomycetes</taxon>
        <taxon>Micrococcales</taxon>
        <taxon>Promicromonosporaceae</taxon>
        <taxon>Xylanimonas</taxon>
    </lineage>
</organism>
<feature type="transmembrane region" description="Helical" evidence="7">
    <location>
        <begin position="166"/>
        <end position="188"/>
    </location>
</feature>
<evidence type="ECO:0000256" key="4">
    <source>
        <dbReference type="ARBA" id="ARBA00022692"/>
    </source>
</evidence>
<feature type="transmembrane region" description="Helical" evidence="7">
    <location>
        <begin position="273"/>
        <end position="294"/>
    </location>
</feature>
<feature type="transmembrane region" description="Helical" evidence="7">
    <location>
        <begin position="200"/>
        <end position="224"/>
    </location>
</feature>
<keyword evidence="9" id="KW-1185">Reference proteome</keyword>
<gene>
    <name evidence="8" type="ORF">EV386_0379</name>
</gene>
<dbReference type="GO" id="GO:0012505">
    <property type="term" value="C:endomembrane system"/>
    <property type="evidence" value="ECO:0007669"/>
    <property type="project" value="UniProtKB-SubCell"/>
</dbReference>
<protein>
    <submittedName>
        <fullName evidence="8">AGZA family xanthine/uracil permease-like MFS transporter</fullName>
    </submittedName>
</protein>
<evidence type="ECO:0000256" key="5">
    <source>
        <dbReference type="ARBA" id="ARBA00022989"/>
    </source>
</evidence>
<dbReference type="InterPro" id="IPR045018">
    <property type="entry name" value="Azg-like"/>
</dbReference>
<proteinExistence type="inferred from homology"/>
<evidence type="ECO:0000256" key="1">
    <source>
        <dbReference type="ARBA" id="ARBA00004127"/>
    </source>
</evidence>
<evidence type="ECO:0000256" key="7">
    <source>
        <dbReference type="SAM" id="Phobius"/>
    </source>
</evidence>
<dbReference type="GO" id="GO:0005345">
    <property type="term" value="F:purine nucleobase transmembrane transporter activity"/>
    <property type="evidence" value="ECO:0007669"/>
    <property type="project" value="TreeGrafter"/>
</dbReference>
<keyword evidence="4 7" id="KW-0812">Transmembrane</keyword>
<dbReference type="Pfam" id="PF00860">
    <property type="entry name" value="Xan_ur_permease"/>
    <property type="match status" value="1"/>
</dbReference>
<feature type="transmembrane region" description="Helical" evidence="7">
    <location>
        <begin position="467"/>
        <end position="500"/>
    </location>
</feature>
<comment type="subcellular location">
    <subcellularLocation>
        <location evidence="1">Endomembrane system</location>
        <topology evidence="1">Multi-pass membrane protein</topology>
    </subcellularLocation>
</comment>
<feature type="transmembrane region" description="Helical" evidence="7">
    <location>
        <begin position="139"/>
        <end position="160"/>
    </location>
</feature>
<comment type="caution">
    <text evidence="8">The sequence shown here is derived from an EMBL/GenBank/DDBJ whole genome shotgun (WGS) entry which is preliminary data.</text>
</comment>
<dbReference type="InterPro" id="IPR006043">
    <property type="entry name" value="NCS2"/>
</dbReference>
<dbReference type="OrthoDB" id="9808458at2"/>
<keyword evidence="3" id="KW-0813">Transport</keyword>
<dbReference type="EMBL" id="SGWX01000001">
    <property type="protein sequence ID" value="RZS60136.1"/>
    <property type="molecule type" value="Genomic_DNA"/>
</dbReference>
<keyword evidence="5 7" id="KW-1133">Transmembrane helix</keyword>
<accession>A0A4Q7LY83</accession>
<evidence type="ECO:0000313" key="9">
    <source>
        <dbReference type="Proteomes" id="UP000293852"/>
    </source>
</evidence>
<evidence type="ECO:0000256" key="3">
    <source>
        <dbReference type="ARBA" id="ARBA00022448"/>
    </source>
</evidence>
<dbReference type="AlphaFoldDB" id="A0A4Q7LY83"/>
<evidence type="ECO:0000313" key="8">
    <source>
        <dbReference type="EMBL" id="RZS60136.1"/>
    </source>
</evidence>
<dbReference type="PANTHER" id="PTHR43337:SF1">
    <property type="entry name" value="XANTHINE_URACIL PERMEASE C887.17-RELATED"/>
    <property type="match status" value="1"/>
</dbReference>
<feature type="transmembrane region" description="Helical" evidence="7">
    <location>
        <begin position="64"/>
        <end position="87"/>
    </location>
</feature>
<evidence type="ECO:0000256" key="6">
    <source>
        <dbReference type="ARBA" id="ARBA00023136"/>
    </source>
</evidence>
<reference evidence="8 9" key="1">
    <citation type="submission" date="2019-02" db="EMBL/GenBank/DDBJ databases">
        <title>Sequencing the genomes of 1000 actinobacteria strains.</title>
        <authorList>
            <person name="Klenk H.-P."/>
        </authorList>
    </citation>
    <scope>NUCLEOTIDE SEQUENCE [LARGE SCALE GENOMIC DNA]</scope>
    <source>
        <strain evidence="8 9">DSM 16932</strain>
    </source>
</reference>